<gene>
    <name evidence="1" type="ORF">WKI47_12650</name>
</gene>
<comment type="caution">
    <text evidence="1">The sequence shown here is derived from an EMBL/GenBank/DDBJ whole genome shotgun (WGS) entry which is preliminary data.</text>
</comment>
<reference evidence="1" key="1">
    <citation type="submission" date="2024-03" db="EMBL/GenBank/DDBJ databases">
        <title>Whole genome sequecning of epiphytes from Marcgravia umbellata leaves.</title>
        <authorList>
            <person name="Kumar G."/>
            <person name="Savka M.A."/>
        </authorList>
    </citation>
    <scope>NUCLEOTIDE SEQUENCE</scope>
    <source>
        <strain evidence="1">RIT_BL5</strain>
    </source>
</reference>
<keyword evidence="1" id="KW-0067">ATP-binding</keyword>
<dbReference type="Proteomes" id="UP001380953">
    <property type="component" value="Unassembled WGS sequence"/>
</dbReference>
<keyword evidence="1" id="KW-0547">Nucleotide-binding</keyword>
<accession>A0ACC6PCZ0</accession>
<keyword evidence="2" id="KW-1185">Reference proteome</keyword>
<dbReference type="EMBL" id="JBBKAR010000033">
    <property type="protein sequence ID" value="MEJ8304748.1"/>
    <property type="molecule type" value="Genomic_DNA"/>
</dbReference>
<organism evidence="1 2">
    <name type="scientific">Saccharibacillus sacchari</name>
    <dbReference type="NCBI Taxonomy" id="456493"/>
    <lineage>
        <taxon>Bacteria</taxon>
        <taxon>Bacillati</taxon>
        <taxon>Bacillota</taxon>
        <taxon>Bacilli</taxon>
        <taxon>Bacillales</taxon>
        <taxon>Paenibacillaceae</taxon>
        <taxon>Saccharibacillus</taxon>
    </lineage>
</organism>
<proteinExistence type="predicted"/>
<sequence>MTQPLLEVKDLTIDVHTPRGILTAVSEISFDIAPGETVCLVGESGSGKTIASKAIMRLTDYENGSIAGGSITLGDTAIESLPQSAVRQLRGRRVAMIFQEPMAAFDPVFTIGSQIVETIQAHRRGKKSTFWKEGVELLRRVGIPEPELRMKQVPGELSGGMLQRAMIAMALSGGPELLIADEPTTALDVTIQAQILELLNELKSSLNMSILLITHDLGVAAQMADRIVVLYAGRVAEQGPAADVLGSPRHPYTIGLLNSIATLDSKRGERLRAIEGSPPGLAEMPEGCRFHPRCAFATDKCRESAPPLSDQGNNRLAACWHADEAAAVVAAAHTELTPARHLSPVPDTPPAAGVHPATSLQSTVSILEVADDQVDVSGSIPLLQAEGLKKHYALGGGRGRAKRNLRAVDGVSLSIAEGETFGLVGESGSGKSTLGRLLLQLEPQTGGRVLYRGDELSIKDKNHWRESRRDLQIIHQDPYGTVDPRWSIGEIIAEPLGVHTKLNQAQRRERVSELLEQVGLNASWHNRYPHEFSGGQRQRIGIARAIAVNPKFILADEAVSALDVSVQAQIVNLLQDLQQQLGLTSVFIAHGLQVVRHISNRIGVMYLGKLVETAPSEELFRRPAHPYTRALLSSIPGMSPEARESISVQGEIPSPTNPPSGCRFHTRCPMATDLCRNVEPAFAAIGAQHEAACHYPLQ</sequence>
<name>A0ACC6PCZ0_9BACL</name>
<protein>
    <submittedName>
        <fullName evidence="1">ABC transporter ATP-binding protein</fullName>
    </submittedName>
</protein>
<evidence type="ECO:0000313" key="2">
    <source>
        <dbReference type="Proteomes" id="UP001380953"/>
    </source>
</evidence>
<evidence type="ECO:0000313" key="1">
    <source>
        <dbReference type="EMBL" id="MEJ8304748.1"/>
    </source>
</evidence>